<evidence type="ECO:0000313" key="2">
    <source>
        <dbReference type="Proteomes" id="UP000830768"/>
    </source>
</evidence>
<sequence>MDPLSKLPTIVQAELFIHVDSVASIIPLLQASPALASLFLVCKTSILRRMLTTLLISDNDGGIIQDALAILNFPCIDAIPSIQCHIEKWAAQGFNNPFQQPDQATIQSLHRLFSRLILFIEDYLAKATDPSPPRAYMAVPGITSPGPRFKGKRIDVKLVKFITLTPSERIRLLRPFLRYELLCKIYHPRVWPWIKQSCCANQVKLMHEKLRPVAYKELYCVYEYFRGVYGAIFAHCGDSWLPDRPASCSSGSEPYPASKHGLLYPDTLYFSASDYFLDMNIQTRNLSRILPCLGLDLLVRILASLHEQEDYERYLRRWFHTLSNELERSDGPWISKPHFAKHHEQSATFDPNIYHCGLSPDSPHRRFMPRPIFQHYSGYEPWSRWEQRERWVFFDNARLFPDVRSHFPTMEDLDKQDQIANNRLGPNYERARRRSQKRQDYYWGRTLDNPLHVQEEEEEEEEEVMENNEGHIARFFEKPATGSIPSF</sequence>
<protein>
    <submittedName>
        <fullName evidence="1">Uncharacterized protein</fullName>
    </submittedName>
</protein>
<proteinExistence type="predicted"/>
<name>A0ACD3YTG9_FUSSC</name>
<reference evidence="1" key="1">
    <citation type="submission" date="2021-11" db="EMBL/GenBank/DDBJ databases">
        <title>Fusarium solani-melongenae Genome sequencing and assembly.</title>
        <authorList>
            <person name="Xie S."/>
            <person name="Huang L."/>
            <person name="Zhang X."/>
        </authorList>
    </citation>
    <scope>NUCLEOTIDE SEQUENCE</scope>
    <source>
        <strain evidence="1">CRI 24-3</strain>
    </source>
</reference>
<dbReference type="Proteomes" id="UP000830768">
    <property type="component" value="Chromosome 3"/>
</dbReference>
<organism evidence="1 2">
    <name type="scientific">Fusarium solani subsp. cucurbitae</name>
    <name type="common">Neocosmosporum cucurbitae</name>
    <dbReference type="NCBI Taxonomy" id="2747967"/>
    <lineage>
        <taxon>Eukaryota</taxon>
        <taxon>Fungi</taxon>
        <taxon>Dikarya</taxon>
        <taxon>Ascomycota</taxon>
        <taxon>Pezizomycotina</taxon>
        <taxon>Sordariomycetes</taxon>
        <taxon>Hypocreomycetidae</taxon>
        <taxon>Hypocreales</taxon>
        <taxon>Nectriaceae</taxon>
        <taxon>Fusarium</taxon>
        <taxon>Fusarium solani species complex</taxon>
    </lineage>
</organism>
<evidence type="ECO:0000313" key="1">
    <source>
        <dbReference type="EMBL" id="UPK92246.1"/>
    </source>
</evidence>
<accession>A0ACD3YTG9</accession>
<keyword evidence="2" id="KW-1185">Reference proteome</keyword>
<gene>
    <name evidence="1" type="ORF">LCI18_003181</name>
</gene>
<dbReference type="EMBL" id="CP090032">
    <property type="protein sequence ID" value="UPK92246.1"/>
    <property type="molecule type" value="Genomic_DNA"/>
</dbReference>